<dbReference type="AlphaFoldDB" id="A0AAF1A0N2"/>
<accession>A0AAF1A0N2</accession>
<name>A0AAF1A0N2_SOLVR</name>
<evidence type="ECO:0000313" key="3">
    <source>
        <dbReference type="Proteomes" id="UP001234989"/>
    </source>
</evidence>
<dbReference type="Proteomes" id="UP001234989">
    <property type="component" value="Chromosome 12"/>
</dbReference>
<sequence length="149" mass="16708">MYSTYSHQKLVLADNSVRIVQLRGTIRRSADCLFHRLIDPLSLGLRIMEQMAEFVLSVNRQRGTEECQVTNGVFVTTDHSASLVGIVDQLGDSLLWCNSSLSCTRLQHRRALGYWTTGAQHTETKGEEKPFGDSPSRLGDPQAFISSFF</sequence>
<dbReference type="EMBL" id="CP133623">
    <property type="protein sequence ID" value="WMV58651.1"/>
    <property type="molecule type" value="Genomic_DNA"/>
</dbReference>
<reference evidence="2" key="1">
    <citation type="submission" date="2023-08" db="EMBL/GenBank/DDBJ databases">
        <title>A de novo genome assembly of Solanum verrucosum Schlechtendal, a Mexican diploid species geographically isolated from the other diploid A-genome species in potato relatives.</title>
        <authorList>
            <person name="Hosaka K."/>
        </authorList>
    </citation>
    <scope>NUCLEOTIDE SEQUENCE</scope>
    <source>
        <tissue evidence="2">Young leaves</tissue>
    </source>
</reference>
<feature type="region of interest" description="Disordered" evidence="1">
    <location>
        <begin position="121"/>
        <end position="140"/>
    </location>
</feature>
<gene>
    <name evidence="2" type="ORF">MTR67_052036</name>
</gene>
<organism evidence="2 3">
    <name type="scientific">Solanum verrucosum</name>
    <dbReference type="NCBI Taxonomy" id="315347"/>
    <lineage>
        <taxon>Eukaryota</taxon>
        <taxon>Viridiplantae</taxon>
        <taxon>Streptophyta</taxon>
        <taxon>Embryophyta</taxon>
        <taxon>Tracheophyta</taxon>
        <taxon>Spermatophyta</taxon>
        <taxon>Magnoliopsida</taxon>
        <taxon>eudicotyledons</taxon>
        <taxon>Gunneridae</taxon>
        <taxon>Pentapetalae</taxon>
        <taxon>asterids</taxon>
        <taxon>lamiids</taxon>
        <taxon>Solanales</taxon>
        <taxon>Solanaceae</taxon>
        <taxon>Solanoideae</taxon>
        <taxon>Solaneae</taxon>
        <taxon>Solanum</taxon>
    </lineage>
</organism>
<keyword evidence="3" id="KW-1185">Reference proteome</keyword>
<proteinExistence type="predicted"/>
<evidence type="ECO:0000313" key="2">
    <source>
        <dbReference type="EMBL" id="WMV58651.1"/>
    </source>
</evidence>
<feature type="compositionally biased region" description="Basic and acidic residues" evidence="1">
    <location>
        <begin position="122"/>
        <end position="131"/>
    </location>
</feature>
<protein>
    <submittedName>
        <fullName evidence="2">Uncharacterized protein</fullName>
    </submittedName>
</protein>
<evidence type="ECO:0000256" key="1">
    <source>
        <dbReference type="SAM" id="MobiDB-lite"/>
    </source>
</evidence>